<dbReference type="GO" id="GO:0005344">
    <property type="term" value="F:oxygen carrier activity"/>
    <property type="evidence" value="ECO:0007669"/>
    <property type="project" value="UniProtKB-KW"/>
</dbReference>
<dbReference type="InterPro" id="IPR009050">
    <property type="entry name" value="Globin-like_sf"/>
</dbReference>
<evidence type="ECO:0000256" key="1">
    <source>
        <dbReference type="RuleBase" id="RU000356"/>
    </source>
</evidence>
<comment type="caution">
    <text evidence="3">The sequence shown here is derived from an EMBL/GenBank/DDBJ whole genome shotgun (WGS) entry which is preliminary data.</text>
</comment>
<dbReference type="GO" id="GO:0019825">
    <property type="term" value="F:oxygen binding"/>
    <property type="evidence" value="ECO:0007669"/>
    <property type="project" value="InterPro"/>
</dbReference>
<dbReference type="Proteomes" id="UP000318478">
    <property type="component" value="Unassembled WGS sequence"/>
</dbReference>
<keyword evidence="4" id="KW-1185">Reference proteome</keyword>
<dbReference type="Pfam" id="PF00042">
    <property type="entry name" value="Globin"/>
    <property type="match status" value="1"/>
</dbReference>
<evidence type="ECO:0000313" key="4">
    <source>
        <dbReference type="Proteomes" id="UP000318478"/>
    </source>
</evidence>
<dbReference type="AlphaFoldDB" id="A0A5C5YCN7"/>
<dbReference type="InterPro" id="IPR012292">
    <property type="entry name" value="Globin/Proto"/>
</dbReference>
<comment type="similarity">
    <text evidence="1">Belongs to the globin family.</text>
</comment>
<dbReference type="InterPro" id="IPR000971">
    <property type="entry name" value="Globin"/>
</dbReference>
<dbReference type="Gene3D" id="1.10.490.10">
    <property type="entry name" value="Globins"/>
    <property type="match status" value="1"/>
</dbReference>
<protein>
    <recommendedName>
        <fullName evidence="2">Globin domain-containing protein</fullName>
    </recommendedName>
</protein>
<keyword evidence="1" id="KW-0479">Metal-binding</keyword>
<gene>
    <name evidence="3" type="ORF">Pla123a_38130</name>
</gene>
<organism evidence="3 4">
    <name type="scientific">Posidoniimonas polymericola</name>
    <dbReference type="NCBI Taxonomy" id="2528002"/>
    <lineage>
        <taxon>Bacteria</taxon>
        <taxon>Pseudomonadati</taxon>
        <taxon>Planctomycetota</taxon>
        <taxon>Planctomycetia</taxon>
        <taxon>Pirellulales</taxon>
        <taxon>Lacipirellulaceae</taxon>
        <taxon>Posidoniimonas</taxon>
    </lineage>
</organism>
<keyword evidence="1" id="KW-0408">Iron</keyword>
<dbReference type="OrthoDB" id="980856at2"/>
<proteinExistence type="inferred from homology"/>
<dbReference type="EMBL" id="SJPO01000010">
    <property type="protein sequence ID" value="TWT73477.1"/>
    <property type="molecule type" value="Genomic_DNA"/>
</dbReference>
<accession>A0A5C5YCN7</accession>
<evidence type="ECO:0000313" key="3">
    <source>
        <dbReference type="EMBL" id="TWT73477.1"/>
    </source>
</evidence>
<dbReference type="CDD" id="cd01040">
    <property type="entry name" value="Mb-like"/>
    <property type="match status" value="1"/>
</dbReference>
<keyword evidence="1" id="KW-0349">Heme</keyword>
<dbReference type="SUPFAM" id="SSF46458">
    <property type="entry name" value="Globin-like"/>
    <property type="match status" value="1"/>
</dbReference>
<dbReference type="InterPro" id="IPR044399">
    <property type="entry name" value="Mb-like_M"/>
</dbReference>
<keyword evidence="1" id="KW-0561">Oxygen transport</keyword>
<reference evidence="3 4" key="1">
    <citation type="submission" date="2019-02" db="EMBL/GenBank/DDBJ databases">
        <title>Deep-cultivation of Planctomycetes and their phenomic and genomic characterization uncovers novel biology.</title>
        <authorList>
            <person name="Wiegand S."/>
            <person name="Jogler M."/>
            <person name="Boedeker C."/>
            <person name="Pinto D."/>
            <person name="Vollmers J."/>
            <person name="Rivas-Marin E."/>
            <person name="Kohn T."/>
            <person name="Peeters S.H."/>
            <person name="Heuer A."/>
            <person name="Rast P."/>
            <person name="Oberbeckmann S."/>
            <person name="Bunk B."/>
            <person name="Jeske O."/>
            <person name="Meyerdierks A."/>
            <person name="Storesund J.E."/>
            <person name="Kallscheuer N."/>
            <person name="Luecker S."/>
            <person name="Lage O.M."/>
            <person name="Pohl T."/>
            <person name="Merkel B.J."/>
            <person name="Hornburger P."/>
            <person name="Mueller R.-W."/>
            <person name="Bruemmer F."/>
            <person name="Labrenz M."/>
            <person name="Spormann A.M."/>
            <person name="Op Den Camp H."/>
            <person name="Overmann J."/>
            <person name="Amann R."/>
            <person name="Jetten M.S.M."/>
            <person name="Mascher T."/>
            <person name="Medema M.H."/>
            <person name="Devos D.P."/>
            <person name="Kaster A.-K."/>
            <person name="Ovreas L."/>
            <person name="Rohde M."/>
            <person name="Galperin M.Y."/>
            <person name="Jogler C."/>
        </authorList>
    </citation>
    <scope>NUCLEOTIDE SEQUENCE [LARGE SCALE GENOMIC DNA]</scope>
    <source>
        <strain evidence="3 4">Pla123a</strain>
    </source>
</reference>
<dbReference type="GO" id="GO:0020037">
    <property type="term" value="F:heme binding"/>
    <property type="evidence" value="ECO:0007669"/>
    <property type="project" value="InterPro"/>
</dbReference>
<evidence type="ECO:0000259" key="2">
    <source>
        <dbReference type="Pfam" id="PF00042"/>
    </source>
</evidence>
<sequence>MPFRKDRFLASLKRCRESERFAHEFYARLRAKDDAIRDRFRFTDFETQVKKFNEALDICVDATEGKQEALARLRELGVTHDIDHHNILPDWYELWIEALLQTAEESDPQWNAETAAAWRSLLERITGRMASFYLPPGHPGR</sequence>
<name>A0A5C5YCN7_9BACT</name>
<feature type="domain" description="Globin" evidence="2">
    <location>
        <begin position="24"/>
        <end position="128"/>
    </location>
</feature>
<keyword evidence="1" id="KW-0813">Transport</keyword>
<dbReference type="RefSeq" id="WP_146589846.1">
    <property type="nucleotide sequence ID" value="NZ_SJPO01000010.1"/>
</dbReference>